<accession>A0AAI9XW01</accession>
<proteinExistence type="predicted"/>
<comment type="caution">
    <text evidence="1">The sequence shown here is derived from an EMBL/GenBank/DDBJ whole genome shotgun (WGS) entry which is preliminary data.</text>
</comment>
<dbReference type="SUPFAM" id="SSF56219">
    <property type="entry name" value="DNase I-like"/>
    <property type="match status" value="1"/>
</dbReference>
<dbReference type="InterPro" id="IPR036691">
    <property type="entry name" value="Endo/exonu/phosph_ase_sf"/>
</dbReference>
<keyword evidence="1" id="KW-0540">Nuclease</keyword>
<dbReference type="InterPro" id="IPR050410">
    <property type="entry name" value="CCR4/nocturin_mRNA_transcr"/>
</dbReference>
<dbReference type="PANTHER" id="PTHR12121">
    <property type="entry name" value="CARBON CATABOLITE REPRESSOR PROTEIN 4"/>
    <property type="match status" value="1"/>
</dbReference>
<dbReference type="CDD" id="cd09083">
    <property type="entry name" value="EEP-1"/>
    <property type="match status" value="1"/>
</dbReference>
<evidence type="ECO:0000313" key="2">
    <source>
        <dbReference type="Proteomes" id="UP001239795"/>
    </source>
</evidence>
<reference evidence="1 2" key="1">
    <citation type="submission" date="2016-10" db="EMBL/GenBank/DDBJ databases">
        <title>The genome sequence of Colletotrichum fioriniae PJ7.</title>
        <authorList>
            <person name="Baroncelli R."/>
        </authorList>
    </citation>
    <scope>NUCLEOTIDE SEQUENCE [LARGE SCALE GENOMIC DNA]</scope>
    <source>
        <strain evidence="1">Col 31</strain>
    </source>
</reference>
<keyword evidence="1" id="KW-0255">Endonuclease</keyword>
<dbReference type="PANTHER" id="PTHR12121:SF36">
    <property type="entry name" value="ENDONUCLEASE_EXONUCLEASE_PHOSPHATASE DOMAIN-CONTAINING PROTEIN"/>
    <property type="match status" value="1"/>
</dbReference>
<dbReference type="GO" id="GO:0004519">
    <property type="term" value="F:endonuclease activity"/>
    <property type="evidence" value="ECO:0007669"/>
    <property type="project" value="UniProtKB-KW"/>
</dbReference>
<evidence type="ECO:0000313" key="1">
    <source>
        <dbReference type="EMBL" id="KAK1465060.1"/>
    </source>
</evidence>
<name>A0AAI9XW01_9PEZI</name>
<protein>
    <submittedName>
        <fullName evidence="1">Endonuclease/Exonuclease/phosphatase</fullName>
    </submittedName>
</protein>
<keyword evidence="1" id="KW-0378">Hydrolase</keyword>
<keyword evidence="2" id="KW-1185">Reference proteome</keyword>
<gene>
    <name evidence="1" type="ORF">CMEL01_12415</name>
</gene>
<dbReference type="EMBL" id="MLGG01000005">
    <property type="protein sequence ID" value="KAK1465060.1"/>
    <property type="molecule type" value="Genomic_DNA"/>
</dbReference>
<organism evidence="1 2">
    <name type="scientific">Colletotrichum melonis</name>
    <dbReference type="NCBI Taxonomy" id="1209925"/>
    <lineage>
        <taxon>Eukaryota</taxon>
        <taxon>Fungi</taxon>
        <taxon>Dikarya</taxon>
        <taxon>Ascomycota</taxon>
        <taxon>Pezizomycotina</taxon>
        <taxon>Sordariomycetes</taxon>
        <taxon>Hypocreomycetidae</taxon>
        <taxon>Glomerellales</taxon>
        <taxon>Glomerellaceae</taxon>
        <taxon>Colletotrichum</taxon>
        <taxon>Colletotrichum acutatum species complex</taxon>
    </lineage>
</organism>
<dbReference type="GO" id="GO:0000175">
    <property type="term" value="F:3'-5'-RNA exonuclease activity"/>
    <property type="evidence" value="ECO:0007669"/>
    <property type="project" value="TreeGrafter"/>
</dbReference>
<dbReference type="Proteomes" id="UP001239795">
    <property type="component" value="Unassembled WGS sequence"/>
</dbReference>
<dbReference type="Gene3D" id="3.60.10.10">
    <property type="entry name" value="Endonuclease/exonuclease/phosphatase"/>
    <property type="match status" value="1"/>
</dbReference>
<sequence length="293" mass="33177">MKPENCFTEPMPVRLITLNIRYAIKKTLLPNEQPWEVRCPKLTSQLRFHTAGLTNAFICIQEAQNQQLHDLEVELGPRWASIGCGRADGVSDGEFSPVLYRIDHWTAERSETYWLSPTPKKPSNAWGATINRIVTVGLFKHKTSDARIIVMSTHLDHKSQEARRESAKMLLKIAEEWLKNASEGSGKDVPVFLGGDFNSGPKDEPHQILTAQPGGMRDISDLVPAYQHYGNKITHTTFGEAESTTIDYLFVLNHKHIRFCNFAVLSNRFDDGVYYSDHRPVVADMEILRSKGQ</sequence>
<dbReference type="AlphaFoldDB" id="A0AAI9XW01"/>